<evidence type="ECO:0000313" key="2">
    <source>
        <dbReference type="EnsemblProtists" id="EKX44713"/>
    </source>
</evidence>
<dbReference type="AlphaFoldDB" id="L1J849"/>
<dbReference type="PaxDb" id="55529-EKX44713"/>
<gene>
    <name evidence="1" type="ORF">GUITHDRAFT_109491</name>
</gene>
<reference evidence="2" key="3">
    <citation type="submission" date="2016-03" db="UniProtKB">
        <authorList>
            <consortium name="EnsemblProtists"/>
        </authorList>
    </citation>
    <scope>IDENTIFICATION</scope>
</reference>
<dbReference type="GeneID" id="17301275"/>
<accession>L1J849</accession>
<protein>
    <submittedName>
        <fullName evidence="1 2">Uncharacterized protein</fullName>
    </submittedName>
</protein>
<sequence>MAHSMQQTAPDPQPRMPLVPIPLRPTPLMLIPALSHAVQQPCAVWLVSIAQDNKHPGGGSVPLGGSGHAEQALAAPACPHAHRRAQLLAEPSQAPPACPLLLSLHPDTAGPWSTRSLPADLHRGLVATSAIDGQREEQRSTVRSGEEAAEAMRRHQLDQALRVSSPRLGQQAEQSKRRKPWKIALTEVEAKHIFLQRPEAHAKRGTSTRLSIELAKQYGVSQKTIRDIWNGDTWAKVTSGE</sequence>
<reference evidence="1 3" key="1">
    <citation type="journal article" date="2012" name="Nature">
        <title>Algal genomes reveal evolutionary mosaicism and the fate of nucleomorphs.</title>
        <authorList>
            <consortium name="DOE Joint Genome Institute"/>
            <person name="Curtis B.A."/>
            <person name="Tanifuji G."/>
            <person name="Burki F."/>
            <person name="Gruber A."/>
            <person name="Irimia M."/>
            <person name="Maruyama S."/>
            <person name="Arias M.C."/>
            <person name="Ball S.G."/>
            <person name="Gile G.H."/>
            <person name="Hirakawa Y."/>
            <person name="Hopkins J.F."/>
            <person name="Kuo A."/>
            <person name="Rensing S.A."/>
            <person name="Schmutz J."/>
            <person name="Symeonidi A."/>
            <person name="Elias M."/>
            <person name="Eveleigh R.J."/>
            <person name="Herman E.K."/>
            <person name="Klute M.J."/>
            <person name="Nakayama T."/>
            <person name="Obornik M."/>
            <person name="Reyes-Prieto A."/>
            <person name="Armbrust E.V."/>
            <person name="Aves S.J."/>
            <person name="Beiko R.G."/>
            <person name="Coutinho P."/>
            <person name="Dacks J.B."/>
            <person name="Durnford D.G."/>
            <person name="Fast N.M."/>
            <person name="Green B.R."/>
            <person name="Grisdale C.J."/>
            <person name="Hempel F."/>
            <person name="Henrissat B."/>
            <person name="Hoppner M.P."/>
            <person name="Ishida K."/>
            <person name="Kim E."/>
            <person name="Koreny L."/>
            <person name="Kroth P.G."/>
            <person name="Liu Y."/>
            <person name="Malik S.B."/>
            <person name="Maier U.G."/>
            <person name="McRose D."/>
            <person name="Mock T."/>
            <person name="Neilson J.A."/>
            <person name="Onodera N.T."/>
            <person name="Poole A.M."/>
            <person name="Pritham E.J."/>
            <person name="Richards T.A."/>
            <person name="Rocap G."/>
            <person name="Roy S.W."/>
            <person name="Sarai C."/>
            <person name="Schaack S."/>
            <person name="Shirato S."/>
            <person name="Slamovits C.H."/>
            <person name="Spencer D.F."/>
            <person name="Suzuki S."/>
            <person name="Worden A.Z."/>
            <person name="Zauner S."/>
            <person name="Barry K."/>
            <person name="Bell C."/>
            <person name="Bharti A.K."/>
            <person name="Crow J.A."/>
            <person name="Grimwood J."/>
            <person name="Kramer R."/>
            <person name="Lindquist E."/>
            <person name="Lucas S."/>
            <person name="Salamov A."/>
            <person name="McFadden G.I."/>
            <person name="Lane C.E."/>
            <person name="Keeling P.J."/>
            <person name="Gray M.W."/>
            <person name="Grigoriev I.V."/>
            <person name="Archibald J.M."/>
        </authorList>
    </citation>
    <scope>NUCLEOTIDE SEQUENCE</scope>
    <source>
        <strain evidence="1 3">CCMP2712</strain>
    </source>
</reference>
<organism evidence="1">
    <name type="scientific">Guillardia theta (strain CCMP2712)</name>
    <name type="common">Cryptophyte</name>
    <dbReference type="NCBI Taxonomy" id="905079"/>
    <lineage>
        <taxon>Eukaryota</taxon>
        <taxon>Cryptophyceae</taxon>
        <taxon>Pyrenomonadales</taxon>
        <taxon>Geminigeraceae</taxon>
        <taxon>Guillardia</taxon>
    </lineage>
</organism>
<dbReference type="RefSeq" id="XP_005831693.1">
    <property type="nucleotide sequence ID" value="XM_005831636.1"/>
</dbReference>
<proteinExistence type="predicted"/>
<evidence type="ECO:0000313" key="1">
    <source>
        <dbReference type="EMBL" id="EKX44713.1"/>
    </source>
</evidence>
<name>L1J849_GUITC</name>
<reference evidence="3" key="2">
    <citation type="submission" date="2012-11" db="EMBL/GenBank/DDBJ databases">
        <authorList>
            <person name="Kuo A."/>
            <person name="Curtis B.A."/>
            <person name="Tanifuji G."/>
            <person name="Burki F."/>
            <person name="Gruber A."/>
            <person name="Irimia M."/>
            <person name="Maruyama S."/>
            <person name="Arias M.C."/>
            <person name="Ball S.G."/>
            <person name="Gile G.H."/>
            <person name="Hirakawa Y."/>
            <person name="Hopkins J.F."/>
            <person name="Rensing S.A."/>
            <person name="Schmutz J."/>
            <person name="Symeonidi A."/>
            <person name="Elias M."/>
            <person name="Eveleigh R.J."/>
            <person name="Herman E.K."/>
            <person name="Klute M.J."/>
            <person name="Nakayama T."/>
            <person name="Obornik M."/>
            <person name="Reyes-Prieto A."/>
            <person name="Armbrust E.V."/>
            <person name="Aves S.J."/>
            <person name="Beiko R.G."/>
            <person name="Coutinho P."/>
            <person name="Dacks J.B."/>
            <person name="Durnford D.G."/>
            <person name="Fast N.M."/>
            <person name="Green B.R."/>
            <person name="Grisdale C."/>
            <person name="Hempe F."/>
            <person name="Henrissat B."/>
            <person name="Hoppner M.P."/>
            <person name="Ishida K.-I."/>
            <person name="Kim E."/>
            <person name="Koreny L."/>
            <person name="Kroth P.G."/>
            <person name="Liu Y."/>
            <person name="Malik S.-B."/>
            <person name="Maier U.G."/>
            <person name="McRose D."/>
            <person name="Mock T."/>
            <person name="Neilson J.A."/>
            <person name="Onodera N.T."/>
            <person name="Poole A.M."/>
            <person name="Pritham E.J."/>
            <person name="Richards T.A."/>
            <person name="Rocap G."/>
            <person name="Roy S.W."/>
            <person name="Sarai C."/>
            <person name="Schaack S."/>
            <person name="Shirato S."/>
            <person name="Slamovits C.H."/>
            <person name="Spencer D.F."/>
            <person name="Suzuki S."/>
            <person name="Worden A.Z."/>
            <person name="Zauner S."/>
            <person name="Barry K."/>
            <person name="Bell C."/>
            <person name="Bharti A.K."/>
            <person name="Crow J.A."/>
            <person name="Grimwood J."/>
            <person name="Kramer R."/>
            <person name="Lindquist E."/>
            <person name="Lucas S."/>
            <person name="Salamov A."/>
            <person name="McFadden G.I."/>
            <person name="Lane C.E."/>
            <person name="Keeling P.J."/>
            <person name="Gray M.W."/>
            <person name="Grigoriev I.V."/>
            <person name="Archibald J.M."/>
        </authorList>
    </citation>
    <scope>NUCLEOTIDE SEQUENCE</scope>
    <source>
        <strain evidence="3">CCMP2712</strain>
    </source>
</reference>
<dbReference type="HOGENOM" id="CLU_1153557_0_0_1"/>
<dbReference type="EMBL" id="JH993003">
    <property type="protein sequence ID" value="EKX44713.1"/>
    <property type="molecule type" value="Genomic_DNA"/>
</dbReference>
<keyword evidence="3" id="KW-1185">Reference proteome</keyword>
<evidence type="ECO:0000313" key="3">
    <source>
        <dbReference type="Proteomes" id="UP000011087"/>
    </source>
</evidence>
<dbReference type="Proteomes" id="UP000011087">
    <property type="component" value="Unassembled WGS sequence"/>
</dbReference>
<dbReference type="EnsemblProtists" id="EKX44713">
    <property type="protein sequence ID" value="EKX44713"/>
    <property type="gene ID" value="GUITHDRAFT_109491"/>
</dbReference>
<dbReference type="KEGG" id="gtt:GUITHDRAFT_109491"/>